<evidence type="ECO:0000256" key="11">
    <source>
        <dbReference type="RuleBase" id="RU369019"/>
    </source>
</evidence>
<dbReference type="AlphaFoldDB" id="A0A9P8TS62"/>
<feature type="repeat" description="WD" evidence="10">
    <location>
        <begin position="300"/>
        <end position="341"/>
    </location>
</feature>
<keyword evidence="6" id="KW-0931">ER-Golgi transport</keyword>
<comment type="function">
    <text evidence="11">Guanine nucleotide-exchange factor (GEF) required for the formation or budding of transport vesicles from the ER.</text>
</comment>
<keyword evidence="3 11" id="KW-0812">Transmembrane</keyword>
<feature type="compositionally biased region" description="Low complexity" evidence="12">
    <location>
        <begin position="487"/>
        <end position="500"/>
    </location>
</feature>
<dbReference type="SMART" id="SM00320">
    <property type="entry name" value="WD40"/>
    <property type="match status" value="3"/>
</dbReference>
<dbReference type="PANTHER" id="PTHR23284">
    <property type="entry name" value="PROLACTIN REGULATORY ELEMENT BINDING PROTEIN"/>
    <property type="match status" value="1"/>
</dbReference>
<dbReference type="InterPro" id="IPR001680">
    <property type="entry name" value="WD40_rpt"/>
</dbReference>
<evidence type="ECO:0000256" key="12">
    <source>
        <dbReference type="SAM" id="MobiDB-lite"/>
    </source>
</evidence>
<dbReference type="Pfam" id="PF00400">
    <property type="entry name" value="WD40"/>
    <property type="match status" value="1"/>
</dbReference>
<evidence type="ECO:0000256" key="7">
    <source>
        <dbReference type="ARBA" id="ARBA00022927"/>
    </source>
</evidence>
<keyword evidence="5 11" id="KW-0256">Endoplasmic reticulum</keyword>
<dbReference type="OrthoDB" id="2013972at2759"/>
<evidence type="ECO:0000256" key="4">
    <source>
        <dbReference type="ARBA" id="ARBA00022737"/>
    </source>
</evidence>
<feature type="region of interest" description="Disordered" evidence="12">
    <location>
        <begin position="485"/>
        <end position="531"/>
    </location>
</feature>
<keyword evidence="7 11" id="KW-0653">Protein transport</keyword>
<dbReference type="GO" id="GO:0006888">
    <property type="term" value="P:endoplasmic reticulum to Golgi vesicle-mediated transport"/>
    <property type="evidence" value="ECO:0007669"/>
    <property type="project" value="UniProtKB-UniRule"/>
</dbReference>
<keyword evidence="2 10" id="KW-0853">WD repeat</keyword>
<evidence type="ECO:0000256" key="6">
    <source>
        <dbReference type="ARBA" id="ARBA00022892"/>
    </source>
</evidence>
<feature type="transmembrane region" description="Helical" evidence="11">
    <location>
        <begin position="343"/>
        <end position="360"/>
    </location>
</feature>
<evidence type="ECO:0000313" key="14">
    <source>
        <dbReference type="Proteomes" id="UP000774326"/>
    </source>
</evidence>
<keyword evidence="8 11" id="KW-1133">Transmembrane helix</keyword>
<evidence type="ECO:0000256" key="10">
    <source>
        <dbReference type="PROSITE-ProRule" id="PRU00221"/>
    </source>
</evidence>
<evidence type="ECO:0000256" key="1">
    <source>
        <dbReference type="ARBA" id="ARBA00022448"/>
    </source>
</evidence>
<evidence type="ECO:0000256" key="5">
    <source>
        <dbReference type="ARBA" id="ARBA00022824"/>
    </source>
</evidence>
<sequence>MSAQLQLQFPVYGSAFQDDHHFIVAGGGGQGNNGIPNKVSRVKIGGAKGHPTLSIINELEFKGDSATGLVVNEKGDIVVGINDIEDNIKIGENKHLRKFKLTGDEENISFNLSVDLENSKDPLIYQKAISSSSDSSVIAVLSSRKKPSFVRVVDQDLRLIKSIEVEEKEVKDVAVSPNGKLVAYITDREVHVLNIETDEQIKYHNSPRNYSYSKIEFSSDSAFYIAVSLNSMKSSLLLQLVVDSEEAFELRFGKAKIISNKISKITSLDVFNDDLIAVAGNDNSIMILSADDFYVLKTLKNVHKFAITNVEFSPSGKYLLSSSAASTVNIYEVPSGIRNRMTWLYYSFVALILSMIYYFLKANITPDQWYQIHLWIHYLFDEPMEMDEQGNISFVPYNEASPEVSSLPETTIPTEQISTISASDIVIERAVEPTLSSIESETAETEVSLVESTATETVIEVVKQVFIEHGDIVSEVTSSIANTELVSVSEEAPESTAESISPEEEEEVETGKETGQEEIETETETETEAETVKVVQHVEEIEAEPVSEVAEATQ</sequence>
<name>A0A9P8TS62_WICPI</name>
<comment type="caution">
    <text evidence="13">The sequence shown here is derived from an EMBL/GenBank/DDBJ whole genome shotgun (WGS) entry which is preliminary data.</text>
</comment>
<evidence type="ECO:0000313" key="13">
    <source>
        <dbReference type="EMBL" id="KAH3688684.1"/>
    </source>
</evidence>
<dbReference type="GO" id="GO:0005789">
    <property type="term" value="C:endoplasmic reticulum membrane"/>
    <property type="evidence" value="ECO:0007669"/>
    <property type="project" value="UniProtKB-SubCell"/>
</dbReference>
<evidence type="ECO:0000256" key="3">
    <source>
        <dbReference type="ARBA" id="ARBA00022692"/>
    </source>
</evidence>
<dbReference type="PROSITE" id="PS50082">
    <property type="entry name" value="WD_REPEATS_2"/>
    <property type="match status" value="1"/>
</dbReference>
<reference evidence="13" key="1">
    <citation type="journal article" date="2021" name="Open Biol.">
        <title>Shared evolutionary footprints suggest mitochondrial oxidative damage underlies multiple complex I losses in fungi.</title>
        <authorList>
            <person name="Schikora-Tamarit M.A."/>
            <person name="Marcet-Houben M."/>
            <person name="Nosek J."/>
            <person name="Gabaldon T."/>
        </authorList>
    </citation>
    <scope>NUCLEOTIDE SEQUENCE</scope>
    <source>
        <strain evidence="13">CBS2887</strain>
    </source>
</reference>
<dbReference type="PANTHER" id="PTHR23284:SF0">
    <property type="entry name" value="PROLACTIN REGULATORY ELEMENT-BINDING PROTEIN"/>
    <property type="match status" value="1"/>
</dbReference>
<dbReference type="GO" id="GO:0005085">
    <property type="term" value="F:guanyl-nucleotide exchange factor activity"/>
    <property type="evidence" value="ECO:0007669"/>
    <property type="project" value="InterPro"/>
</dbReference>
<organism evidence="13 14">
    <name type="scientific">Wickerhamomyces pijperi</name>
    <name type="common">Yeast</name>
    <name type="synonym">Pichia pijperi</name>
    <dbReference type="NCBI Taxonomy" id="599730"/>
    <lineage>
        <taxon>Eukaryota</taxon>
        <taxon>Fungi</taxon>
        <taxon>Dikarya</taxon>
        <taxon>Ascomycota</taxon>
        <taxon>Saccharomycotina</taxon>
        <taxon>Saccharomycetes</taxon>
        <taxon>Phaffomycetales</taxon>
        <taxon>Wickerhamomycetaceae</taxon>
        <taxon>Wickerhamomyces</taxon>
    </lineage>
</organism>
<dbReference type="InterPro" id="IPR045260">
    <property type="entry name" value="Sec12-like"/>
</dbReference>
<evidence type="ECO:0000256" key="9">
    <source>
        <dbReference type="ARBA" id="ARBA00023136"/>
    </source>
</evidence>
<gene>
    <name evidence="13" type="ORF">WICPIJ_000331</name>
</gene>
<comment type="similarity">
    <text evidence="11">Belongs to the WD repeat SEC12 family.</text>
</comment>
<dbReference type="InterPro" id="IPR015943">
    <property type="entry name" value="WD40/YVTN_repeat-like_dom_sf"/>
</dbReference>
<dbReference type="GO" id="GO:0003400">
    <property type="term" value="P:regulation of COPII vesicle coating"/>
    <property type="evidence" value="ECO:0007669"/>
    <property type="project" value="UniProtKB-UniRule"/>
</dbReference>
<keyword evidence="14" id="KW-1185">Reference proteome</keyword>
<dbReference type="Gene3D" id="2.130.10.10">
    <property type="entry name" value="YVTN repeat-like/Quinoprotein amine dehydrogenase"/>
    <property type="match status" value="1"/>
</dbReference>
<comment type="subcellular location">
    <subcellularLocation>
        <location evidence="11">Endoplasmic reticulum membrane</location>
        <topology evidence="11">Single-pass type II membrane protein</topology>
    </subcellularLocation>
    <subcellularLocation>
        <location evidence="11">Golgi apparatus membrane</location>
        <topology evidence="11">Single-pass type II membrane protein</topology>
    </subcellularLocation>
</comment>
<evidence type="ECO:0000256" key="8">
    <source>
        <dbReference type="ARBA" id="ARBA00022989"/>
    </source>
</evidence>
<accession>A0A9P8TS62</accession>
<feature type="compositionally biased region" description="Acidic residues" evidence="12">
    <location>
        <begin position="516"/>
        <end position="529"/>
    </location>
</feature>
<dbReference type="GO" id="GO:0015031">
    <property type="term" value="P:protein transport"/>
    <property type="evidence" value="ECO:0007669"/>
    <property type="project" value="UniProtKB-KW"/>
</dbReference>
<dbReference type="GO" id="GO:0000139">
    <property type="term" value="C:Golgi membrane"/>
    <property type="evidence" value="ECO:0007669"/>
    <property type="project" value="UniProtKB-SubCell"/>
</dbReference>
<keyword evidence="9 11" id="KW-0472">Membrane</keyword>
<evidence type="ECO:0000256" key="2">
    <source>
        <dbReference type="ARBA" id="ARBA00022574"/>
    </source>
</evidence>
<dbReference type="EMBL" id="JAEUBG010000205">
    <property type="protein sequence ID" value="KAH3688684.1"/>
    <property type="molecule type" value="Genomic_DNA"/>
</dbReference>
<reference evidence="13" key="2">
    <citation type="submission" date="2021-01" db="EMBL/GenBank/DDBJ databases">
        <authorList>
            <person name="Schikora-Tamarit M.A."/>
        </authorList>
    </citation>
    <scope>NUCLEOTIDE SEQUENCE</scope>
    <source>
        <strain evidence="13">CBS2887</strain>
    </source>
</reference>
<protein>
    <recommendedName>
        <fullName evidence="11">Guanine nucleotide-exchange factor SEC12</fullName>
    </recommendedName>
</protein>
<keyword evidence="4 11" id="KW-0677">Repeat</keyword>
<dbReference type="SUPFAM" id="SSF69322">
    <property type="entry name" value="Tricorn protease domain 2"/>
    <property type="match status" value="1"/>
</dbReference>
<proteinExistence type="inferred from homology"/>
<keyword evidence="1 11" id="KW-0813">Transport</keyword>
<dbReference type="Proteomes" id="UP000774326">
    <property type="component" value="Unassembled WGS sequence"/>
</dbReference>